<proteinExistence type="predicted"/>
<evidence type="ECO:0000313" key="1">
    <source>
        <dbReference type="EMBL" id="OMO57164.1"/>
    </source>
</evidence>
<dbReference type="Proteomes" id="UP000188268">
    <property type="component" value="Unassembled WGS sequence"/>
</dbReference>
<protein>
    <submittedName>
        <fullName evidence="1">Uncharacterized protein</fullName>
    </submittedName>
</protein>
<dbReference type="AlphaFoldDB" id="A0A1R3GGG0"/>
<evidence type="ECO:0000313" key="2">
    <source>
        <dbReference type="Proteomes" id="UP000188268"/>
    </source>
</evidence>
<accession>A0A1R3GGG0</accession>
<gene>
    <name evidence="1" type="ORF">CCACVL1_25947</name>
</gene>
<feature type="non-terminal residue" evidence="1">
    <location>
        <position position="1"/>
    </location>
</feature>
<comment type="caution">
    <text evidence="1">The sequence shown here is derived from an EMBL/GenBank/DDBJ whole genome shotgun (WGS) entry which is preliminary data.</text>
</comment>
<organism evidence="1 2">
    <name type="scientific">Corchorus capsularis</name>
    <name type="common">Jute</name>
    <dbReference type="NCBI Taxonomy" id="210143"/>
    <lineage>
        <taxon>Eukaryota</taxon>
        <taxon>Viridiplantae</taxon>
        <taxon>Streptophyta</taxon>
        <taxon>Embryophyta</taxon>
        <taxon>Tracheophyta</taxon>
        <taxon>Spermatophyta</taxon>
        <taxon>Magnoliopsida</taxon>
        <taxon>eudicotyledons</taxon>
        <taxon>Gunneridae</taxon>
        <taxon>Pentapetalae</taxon>
        <taxon>rosids</taxon>
        <taxon>malvids</taxon>
        <taxon>Malvales</taxon>
        <taxon>Malvaceae</taxon>
        <taxon>Grewioideae</taxon>
        <taxon>Apeibeae</taxon>
        <taxon>Corchorus</taxon>
    </lineage>
</organism>
<keyword evidence="2" id="KW-1185">Reference proteome</keyword>
<name>A0A1R3GGG0_COCAP</name>
<dbReference type="EMBL" id="AWWV01014413">
    <property type="protein sequence ID" value="OMO57164.1"/>
    <property type="molecule type" value="Genomic_DNA"/>
</dbReference>
<reference evidence="1 2" key="1">
    <citation type="submission" date="2013-09" db="EMBL/GenBank/DDBJ databases">
        <title>Corchorus capsularis genome sequencing.</title>
        <authorList>
            <person name="Alam M."/>
            <person name="Haque M.S."/>
            <person name="Islam M.S."/>
            <person name="Emdad E.M."/>
            <person name="Islam M.M."/>
            <person name="Ahmed B."/>
            <person name="Halim A."/>
            <person name="Hossen Q.M.M."/>
            <person name="Hossain M.Z."/>
            <person name="Ahmed R."/>
            <person name="Khan M.M."/>
            <person name="Islam R."/>
            <person name="Rashid M.M."/>
            <person name="Khan S.A."/>
            <person name="Rahman M.S."/>
            <person name="Alam M."/>
        </authorList>
    </citation>
    <scope>NUCLEOTIDE SEQUENCE [LARGE SCALE GENOMIC DNA]</scope>
    <source>
        <strain evidence="2">cv. CVL-1</strain>
        <tissue evidence="1">Whole seedling</tissue>
    </source>
</reference>
<sequence length="26" mass="2764">GDQRSPGIIALSVKDAFSIIQEGSFK</sequence>
<dbReference type="Gramene" id="OMO57164">
    <property type="protein sequence ID" value="OMO57164"/>
    <property type="gene ID" value="CCACVL1_25947"/>
</dbReference>